<protein>
    <submittedName>
        <fullName evidence="2">Nipped-B protein</fullName>
    </submittedName>
</protein>
<dbReference type="AlphaFoldDB" id="A0A6A4WZV5"/>
<organism evidence="2 3">
    <name type="scientific">Amphibalanus amphitrite</name>
    <name type="common">Striped barnacle</name>
    <name type="synonym">Balanus amphitrite</name>
    <dbReference type="NCBI Taxonomy" id="1232801"/>
    <lineage>
        <taxon>Eukaryota</taxon>
        <taxon>Metazoa</taxon>
        <taxon>Ecdysozoa</taxon>
        <taxon>Arthropoda</taxon>
        <taxon>Crustacea</taxon>
        <taxon>Multicrustacea</taxon>
        <taxon>Cirripedia</taxon>
        <taxon>Thoracica</taxon>
        <taxon>Thoracicalcarea</taxon>
        <taxon>Balanomorpha</taxon>
        <taxon>Balanoidea</taxon>
        <taxon>Balanidae</taxon>
        <taxon>Amphibalaninae</taxon>
        <taxon>Amphibalanus</taxon>
    </lineage>
</organism>
<comment type="caution">
    <text evidence="2">The sequence shown here is derived from an EMBL/GenBank/DDBJ whole genome shotgun (WGS) entry which is preliminary data.</text>
</comment>
<name>A0A6A4WZV5_AMPAM</name>
<feature type="compositionally biased region" description="Low complexity" evidence="1">
    <location>
        <begin position="92"/>
        <end position="109"/>
    </location>
</feature>
<feature type="region of interest" description="Disordered" evidence="1">
    <location>
        <begin position="45"/>
        <end position="64"/>
    </location>
</feature>
<evidence type="ECO:0000256" key="1">
    <source>
        <dbReference type="SAM" id="MobiDB-lite"/>
    </source>
</evidence>
<dbReference type="Proteomes" id="UP000440578">
    <property type="component" value="Unassembled WGS sequence"/>
</dbReference>
<evidence type="ECO:0000313" key="2">
    <source>
        <dbReference type="EMBL" id="KAF0311483.1"/>
    </source>
</evidence>
<feature type="compositionally biased region" description="Low complexity" evidence="1">
    <location>
        <begin position="118"/>
        <end position="128"/>
    </location>
</feature>
<sequence length="163" mass="16745">MEASLSSRSLLFHPRVAEEARRLLTVRDSSLVPQLAQALTNTSAEHIELKEPPPAETAGSPALEPELLRALRQLDSQLLSHPAVTNHTAERTGSPAVAAAAAATASPAGTPAPPPAKSPAAAGGATPARPDTASPASAADRTSCGIIPWAPQDEALMKSAWRT</sequence>
<dbReference type="EMBL" id="VIIS01000236">
    <property type="protein sequence ID" value="KAF0311483.1"/>
    <property type="molecule type" value="Genomic_DNA"/>
</dbReference>
<evidence type="ECO:0000313" key="3">
    <source>
        <dbReference type="Proteomes" id="UP000440578"/>
    </source>
</evidence>
<gene>
    <name evidence="2" type="primary">Nipped-B</name>
    <name evidence="2" type="ORF">FJT64_017703</name>
</gene>
<keyword evidence="3" id="KW-1185">Reference proteome</keyword>
<accession>A0A6A4WZV5</accession>
<dbReference type="OrthoDB" id="418242at2759"/>
<proteinExistence type="predicted"/>
<reference evidence="2 3" key="1">
    <citation type="submission" date="2019-07" db="EMBL/GenBank/DDBJ databases">
        <title>Draft genome assembly of a fouling barnacle, Amphibalanus amphitrite (Darwin, 1854): The first reference genome for Thecostraca.</title>
        <authorList>
            <person name="Kim W."/>
        </authorList>
    </citation>
    <scope>NUCLEOTIDE SEQUENCE [LARGE SCALE GENOMIC DNA]</scope>
    <source>
        <strain evidence="2">SNU_AA5</strain>
        <tissue evidence="2">Soma without cirri and trophi</tissue>
    </source>
</reference>
<feature type="region of interest" description="Disordered" evidence="1">
    <location>
        <begin position="79"/>
        <end position="151"/>
    </location>
</feature>